<dbReference type="STRING" id="640132.Srot_2017"/>
<gene>
    <name evidence="3" type="ordered locus">Srot_2017</name>
</gene>
<keyword evidence="4" id="KW-1185">Reference proteome</keyword>
<dbReference type="KEGG" id="srt:Srot_2017"/>
<dbReference type="RefSeq" id="WP_013138925.1">
    <property type="nucleotide sequence ID" value="NC_014168.1"/>
</dbReference>
<feature type="compositionally biased region" description="Low complexity" evidence="1">
    <location>
        <begin position="41"/>
        <end position="50"/>
    </location>
</feature>
<dbReference type="AlphaFoldDB" id="D6Z943"/>
<evidence type="ECO:0000313" key="4">
    <source>
        <dbReference type="Proteomes" id="UP000002247"/>
    </source>
</evidence>
<evidence type="ECO:0000256" key="2">
    <source>
        <dbReference type="SAM" id="SignalP"/>
    </source>
</evidence>
<feature type="chain" id="PRO_5003091601" evidence="2">
    <location>
        <begin position="32"/>
        <end position="167"/>
    </location>
</feature>
<name>D6Z943_SEGRD</name>
<accession>D6Z943</accession>
<dbReference type="OrthoDB" id="9933426at2"/>
<feature type="signal peptide" evidence="2">
    <location>
        <begin position="1"/>
        <end position="31"/>
    </location>
</feature>
<evidence type="ECO:0000313" key="3">
    <source>
        <dbReference type="EMBL" id="ADG98473.1"/>
    </source>
</evidence>
<dbReference type="HOGENOM" id="CLU_1593398_0_0_11"/>
<dbReference type="EMBL" id="CP001958">
    <property type="protein sequence ID" value="ADG98473.1"/>
    <property type="molecule type" value="Genomic_DNA"/>
</dbReference>
<evidence type="ECO:0000256" key="1">
    <source>
        <dbReference type="SAM" id="MobiDB-lite"/>
    </source>
</evidence>
<proteinExistence type="predicted"/>
<feature type="compositionally biased region" description="Acidic residues" evidence="1">
    <location>
        <begin position="51"/>
        <end position="66"/>
    </location>
</feature>
<organism evidence="3 4">
    <name type="scientific">Segniliparus rotundus (strain ATCC BAA-972 / CDC 1076 / CIP 108378 / DSM 44985 / JCM 13578)</name>
    <dbReference type="NCBI Taxonomy" id="640132"/>
    <lineage>
        <taxon>Bacteria</taxon>
        <taxon>Bacillati</taxon>
        <taxon>Actinomycetota</taxon>
        <taxon>Actinomycetes</taxon>
        <taxon>Mycobacteriales</taxon>
        <taxon>Segniliparaceae</taxon>
        <taxon>Segniliparus</taxon>
    </lineage>
</organism>
<feature type="region of interest" description="Disordered" evidence="1">
    <location>
        <begin position="41"/>
        <end position="78"/>
    </location>
</feature>
<protein>
    <submittedName>
        <fullName evidence="3">Uncharacterized protein</fullName>
    </submittedName>
</protein>
<reference evidence="3 4" key="1">
    <citation type="journal article" date="2010" name="Stand. Genomic Sci.">
        <title>Complete genome sequence of Segniliparus rotundus type strain (CDC 1076).</title>
        <authorList>
            <person name="Sikorski J."/>
            <person name="Lapidus A."/>
            <person name="Copeland A."/>
            <person name="Misra M."/>
            <person name="Glavina Del Rio T."/>
            <person name="Nolan M."/>
            <person name="Lucas S."/>
            <person name="Chen F."/>
            <person name="Tice H."/>
            <person name="Cheng J.F."/>
            <person name="Jando M."/>
            <person name="Schneider S."/>
            <person name="Bruce D."/>
            <person name="Goodwin L."/>
            <person name="Pitluck S."/>
            <person name="Liolios K."/>
            <person name="Mikhailova N."/>
            <person name="Pati A."/>
            <person name="Ivanova N."/>
            <person name="Mavromatis K."/>
            <person name="Chen A."/>
            <person name="Palaniappan K."/>
            <person name="Chertkov O."/>
            <person name="Land M."/>
            <person name="Hauser L."/>
            <person name="Chang Y.J."/>
            <person name="Jeffries C.D."/>
            <person name="Brettin T."/>
            <person name="Detter J.C."/>
            <person name="Han C."/>
            <person name="Rohde M."/>
            <person name="Goker M."/>
            <person name="Bristow J."/>
            <person name="Eisen J.A."/>
            <person name="Markowitz V."/>
            <person name="Hugenholtz P."/>
            <person name="Kyrpides N.C."/>
            <person name="Klenk H.P."/>
        </authorList>
    </citation>
    <scope>NUCLEOTIDE SEQUENCE [LARGE SCALE GENOMIC DNA]</scope>
    <source>
        <strain evidence="4">ATCC BAA-972 / CDC 1076 / CIP 108378 / DSM 44985 / JCM 13578</strain>
    </source>
</reference>
<sequence>MLSWRTSAKAILAFVAAIAYTPIATPAQALAAADPGRGALAAVSSASAQDSADEDDPPADGDDDADAPPPCLPGNAPSAVTGRCVPDFPEHVCPDGGMSIWNRCPQSDPCVGGGASVNGQCPGPTERFCDEGVSFEGSCGEDRADEESFADGESALENRFAAAASSR</sequence>
<keyword evidence="2" id="KW-0732">Signal</keyword>
<dbReference type="Proteomes" id="UP000002247">
    <property type="component" value="Chromosome"/>
</dbReference>